<evidence type="ECO:0000313" key="1">
    <source>
        <dbReference type="EMBL" id="PSR31439.1"/>
    </source>
</evidence>
<gene>
    <name evidence="1" type="ORF">C7B43_01720</name>
</gene>
<dbReference type="AlphaFoldDB" id="A0A2T2XAC9"/>
<reference evidence="1 2" key="1">
    <citation type="journal article" date="2014" name="BMC Genomics">
        <title>Comparison of environmental and isolate Sulfobacillus genomes reveals diverse carbon, sulfur, nitrogen, and hydrogen metabolisms.</title>
        <authorList>
            <person name="Justice N.B."/>
            <person name="Norman A."/>
            <person name="Brown C.T."/>
            <person name="Singh A."/>
            <person name="Thomas B.C."/>
            <person name="Banfield J.F."/>
        </authorList>
    </citation>
    <scope>NUCLEOTIDE SEQUENCE [LARGE SCALE GENOMIC DNA]</scope>
    <source>
        <strain evidence="1">AMDSBA1</strain>
    </source>
</reference>
<proteinExistence type="predicted"/>
<dbReference type="Pfam" id="PF13692">
    <property type="entry name" value="Glyco_trans_1_4"/>
    <property type="match status" value="1"/>
</dbReference>
<protein>
    <recommendedName>
        <fullName evidence="3">Glycosyltransferase</fullName>
    </recommendedName>
</protein>
<accession>A0A2T2XAC9</accession>
<name>A0A2T2XAC9_9FIRM</name>
<dbReference type="Gene3D" id="3.40.50.2000">
    <property type="entry name" value="Glycogen Phosphorylase B"/>
    <property type="match status" value="1"/>
</dbReference>
<comment type="caution">
    <text evidence="1">The sequence shown here is derived from an EMBL/GenBank/DDBJ whole genome shotgun (WGS) entry which is preliminary data.</text>
</comment>
<organism evidence="1 2">
    <name type="scientific">Sulfobacillus benefaciens</name>
    <dbReference type="NCBI Taxonomy" id="453960"/>
    <lineage>
        <taxon>Bacteria</taxon>
        <taxon>Bacillati</taxon>
        <taxon>Bacillota</taxon>
        <taxon>Clostridia</taxon>
        <taxon>Eubacteriales</taxon>
        <taxon>Clostridiales Family XVII. Incertae Sedis</taxon>
        <taxon>Sulfobacillus</taxon>
    </lineage>
</organism>
<evidence type="ECO:0008006" key="3">
    <source>
        <dbReference type="Google" id="ProtNLM"/>
    </source>
</evidence>
<evidence type="ECO:0000313" key="2">
    <source>
        <dbReference type="Proteomes" id="UP000242699"/>
    </source>
</evidence>
<sequence length="340" mass="38280">MRILLVSALTAHGPMQGERLRLENLIRGSMAQGDVDLWHPRKNTNPLTRATKAVHSRSPYMLRHSYLHLGRPSGSYDVVIAFQLRMAPYAIMCPGAVHILDLTDSLGLFRHRLKKFHTGLVRRMLLWNIEEVELYWARRFTETWVSGWQDQKWLTDRKIDAKVVANAVHQKDLLPPGNPHELLFVANLAYLPNRLGLEGFLRTVWPSLRDEGYVLHVAGAGTQSVHADGVVAHGFVEDLRSLYLRTGISISPVELGTGTQNKILEALGYGRPVITGPNAYQTLPQNIQAGAACAATWQEWLRELRLLQDPALYVIRAQAGFNAVEENGEPVSRRLRQLRG</sequence>
<dbReference type="EMBL" id="PXYT01000002">
    <property type="protein sequence ID" value="PSR31439.1"/>
    <property type="molecule type" value="Genomic_DNA"/>
</dbReference>
<dbReference type="SUPFAM" id="SSF53756">
    <property type="entry name" value="UDP-Glycosyltransferase/glycogen phosphorylase"/>
    <property type="match status" value="1"/>
</dbReference>
<dbReference type="Proteomes" id="UP000242699">
    <property type="component" value="Unassembled WGS sequence"/>
</dbReference>